<dbReference type="SUPFAM" id="SSF50249">
    <property type="entry name" value="Nucleic acid-binding proteins"/>
    <property type="match status" value="1"/>
</dbReference>
<dbReference type="PRINTS" id="PR00050">
    <property type="entry name" value="COLDSHOCK"/>
</dbReference>
<name>A0A329R5W2_9BACL</name>
<dbReference type="PANTHER" id="PTHR34301:SF8">
    <property type="entry name" value="ATPASE DOMAIN-CONTAINING PROTEIN"/>
    <property type="match status" value="1"/>
</dbReference>
<dbReference type="CDD" id="cd04458">
    <property type="entry name" value="CSP_CDS"/>
    <property type="match status" value="1"/>
</dbReference>
<dbReference type="PROSITE" id="PS51857">
    <property type="entry name" value="CSD_2"/>
    <property type="match status" value="1"/>
</dbReference>
<proteinExistence type="predicted"/>
<dbReference type="InterPro" id="IPR002059">
    <property type="entry name" value="CSP_DNA-bd"/>
</dbReference>
<dbReference type="InterPro" id="IPR027417">
    <property type="entry name" value="P-loop_NTPase"/>
</dbReference>
<dbReference type="SMART" id="SM00357">
    <property type="entry name" value="CSP"/>
    <property type="match status" value="1"/>
</dbReference>
<dbReference type="PANTHER" id="PTHR34301">
    <property type="entry name" value="DNA-BINDING PROTEIN-RELATED"/>
    <property type="match status" value="1"/>
</dbReference>
<dbReference type="Proteomes" id="UP000250642">
    <property type="component" value="Unassembled WGS sequence"/>
</dbReference>
<dbReference type="Gene3D" id="3.40.50.300">
    <property type="entry name" value="P-loop containing nucleotide triphosphate hydrolases"/>
    <property type="match status" value="1"/>
</dbReference>
<comment type="caution">
    <text evidence="2">The sequence shown here is derived from an EMBL/GenBank/DDBJ whole genome shotgun (WGS) entry which is preliminary data.</text>
</comment>
<accession>A0A329R5W2</accession>
<dbReference type="InterPro" id="IPR011129">
    <property type="entry name" value="CSD"/>
</dbReference>
<evidence type="ECO:0000259" key="1">
    <source>
        <dbReference type="PROSITE" id="PS51857"/>
    </source>
</evidence>
<dbReference type="SUPFAM" id="SSF52540">
    <property type="entry name" value="P-loop containing nucleoside triphosphate hydrolases"/>
    <property type="match status" value="1"/>
</dbReference>
<dbReference type="AlphaFoldDB" id="A0A329R5W2"/>
<dbReference type="RefSeq" id="WP_113051419.1">
    <property type="nucleotide sequence ID" value="NZ_QEVW01000001.1"/>
</dbReference>
<organism evidence="2 3">
    <name type="scientific">Paenibacillus taichungensis</name>
    <dbReference type="NCBI Taxonomy" id="484184"/>
    <lineage>
        <taxon>Bacteria</taxon>
        <taxon>Bacillati</taxon>
        <taxon>Bacillota</taxon>
        <taxon>Bacilli</taxon>
        <taxon>Bacillales</taxon>
        <taxon>Paenibacillaceae</taxon>
        <taxon>Paenibacillus</taxon>
    </lineage>
</organism>
<dbReference type="InterPro" id="IPR012340">
    <property type="entry name" value="NA-bd_OB-fold"/>
</dbReference>
<dbReference type="EMBL" id="QEVW01000001">
    <property type="protein sequence ID" value="RAW19276.1"/>
    <property type="molecule type" value="Genomic_DNA"/>
</dbReference>
<reference evidence="2 3" key="1">
    <citation type="submission" date="2018-04" db="EMBL/GenBank/DDBJ databases">
        <title>Paenibacillus taichungensis Genome sequencing and assembly.</title>
        <authorList>
            <person name="Xu J."/>
            <person name="Rensing C."/>
            <person name="Mazhar H.S."/>
        </authorList>
    </citation>
    <scope>NUCLEOTIDE SEQUENCE [LARGE SCALE GENOMIC DNA]</scope>
    <source>
        <strain evidence="2 3">NC1</strain>
    </source>
</reference>
<sequence length="474" mass="54106">MRGTVIRYSDYKGYGFIKSQDSNENYFVHISQISGDGFRTLIEGQVVEFEPYYSNKGWQARDVHRVTLHSDEEPIFNDKLKLKKNPFTPQYPVNDPLKFAGRKHAFMNAIDGLFNNKNILISGPRGIGKSSISNQLLLLTQGDTTLLNRLNVDLDGYVFNYLSGDYRCVPGNSLNDLIDGLLSSLKINIGKIKTIKDKKYKVELNFKFIKAGMESSEVPLTPTELSTLFVAEVENIYREFDHQINGICLLIDEIDVLEDKVDIAPFLKSVIEKFKMDNFINISFLVSGVTGITTSLIAQHQSSTRLFEILELQRMTDSELSELMELTLDGTGVDIIAEAKSKILSLSNRFPQPVHLLGYHSFRVDDDNIINLDDVEQAKDFIVQNLRRQEFNSKLEKLGKGAISEILKVLATSQSETINISYLYNRLPNYKDDEIAGNLGNLEKWDIIEKQHRGVYRFKEPLFKIYIRWIFGVL</sequence>
<feature type="domain" description="CSD" evidence="1">
    <location>
        <begin position="1"/>
        <end position="65"/>
    </location>
</feature>
<gene>
    <name evidence="2" type="ORF">DC345_00365</name>
</gene>
<evidence type="ECO:0000313" key="3">
    <source>
        <dbReference type="Proteomes" id="UP000250642"/>
    </source>
</evidence>
<dbReference type="Pfam" id="PF00313">
    <property type="entry name" value="CSD"/>
    <property type="match status" value="1"/>
</dbReference>
<dbReference type="Gene3D" id="2.40.50.140">
    <property type="entry name" value="Nucleic acid-binding proteins"/>
    <property type="match status" value="1"/>
</dbReference>
<evidence type="ECO:0000313" key="2">
    <source>
        <dbReference type="EMBL" id="RAW19276.1"/>
    </source>
</evidence>
<protein>
    <recommendedName>
        <fullName evidence="1">CSD domain-containing protein</fullName>
    </recommendedName>
</protein>
<dbReference type="GO" id="GO:0003676">
    <property type="term" value="F:nucleic acid binding"/>
    <property type="evidence" value="ECO:0007669"/>
    <property type="project" value="InterPro"/>
</dbReference>